<sequence>MREFEVSKKGVTSCMQCKKYISCNETCVHVDRILPSIPYSPEITMNDNVLTHDYKEVLNALREGKEQIKKVNIGKIRQIKDVRLRAIALMIYGKISIFEIAALLDKSVSQIYRIVNRGQSPV</sequence>
<dbReference type="RefSeq" id="WP_085051207.1">
    <property type="nucleotide sequence ID" value="NZ_LNQR01000027.1"/>
</dbReference>
<evidence type="ECO:0000313" key="1">
    <source>
        <dbReference type="EMBL" id="KWT91877.1"/>
    </source>
</evidence>
<evidence type="ECO:0008006" key="3">
    <source>
        <dbReference type="Google" id="ProtNLM"/>
    </source>
</evidence>
<dbReference type="Proteomes" id="UP000060487">
    <property type="component" value="Unassembled WGS sequence"/>
</dbReference>
<reference evidence="1 2" key="1">
    <citation type="submission" date="2015-11" db="EMBL/GenBank/DDBJ databases">
        <authorList>
            <person name="Lin W."/>
        </authorList>
    </citation>
    <scope>NUCLEOTIDE SEQUENCE [LARGE SCALE GENOMIC DNA]</scope>
    <source>
        <strain evidence="1 2">HCH-1</strain>
    </source>
</reference>
<name>A0ABR5SJ73_9BACT</name>
<gene>
    <name evidence="1" type="ORF">ASN18_0680</name>
</gene>
<proteinExistence type="predicted"/>
<comment type="caution">
    <text evidence="1">The sequence shown here is derived from an EMBL/GenBank/DDBJ whole genome shotgun (WGS) entry which is preliminary data.</text>
</comment>
<evidence type="ECO:0000313" key="2">
    <source>
        <dbReference type="Proteomes" id="UP000060487"/>
    </source>
</evidence>
<protein>
    <recommendedName>
        <fullName evidence="3">Helix-turn-helix domain-containing protein</fullName>
    </recommendedName>
</protein>
<dbReference type="EMBL" id="LNQR01000027">
    <property type="protein sequence ID" value="KWT91877.1"/>
    <property type="molecule type" value="Genomic_DNA"/>
</dbReference>
<accession>A0ABR5SJ73</accession>
<keyword evidence="2" id="KW-1185">Reference proteome</keyword>
<organism evidence="1 2">
    <name type="scientific">Candidatus Magnetominusculus xianensis</name>
    <dbReference type="NCBI Taxonomy" id="1748249"/>
    <lineage>
        <taxon>Bacteria</taxon>
        <taxon>Pseudomonadati</taxon>
        <taxon>Nitrospirota</taxon>
        <taxon>Nitrospiria</taxon>
        <taxon>Nitrospirales</taxon>
        <taxon>Nitrospiraceae</taxon>
        <taxon>Candidatus Magnetominusculus</taxon>
    </lineage>
</organism>